<feature type="transmembrane region" description="Helical" evidence="1">
    <location>
        <begin position="41"/>
        <end position="58"/>
    </location>
</feature>
<proteinExistence type="predicted"/>
<evidence type="ECO:0000256" key="1">
    <source>
        <dbReference type="SAM" id="Phobius"/>
    </source>
</evidence>
<protein>
    <submittedName>
        <fullName evidence="2">Uncharacterized protein</fullName>
    </submittedName>
</protein>
<dbReference type="Proteomes" id="UP000571817">
    <property type="component" value="Unassembled WGS sequence"/>
</dbReference>
<dbReference type="RefSeq" id="WP_246305900.1">
    <property type="nucleotide sequence ID" value="NZ_JACCFW010000001.1"/>
</dbReference>
<evidence type="ECO:0000313" key="2">
    <source>
        <dbReference type="EMBL" id="NYJ74507.1"/>
    </source>
</evidence>
<reference evidence="2 3" key="1">
    <citation type="submission" date="2020-07" db="EMBL/GenBank/DDBJ databases">
        <title>Sequencing the genomes of 1000 actinobacteria strains.</title>
        <authorList>
            <person name="Klenk H.-P."/>
        </authorList>
    </citation>
    <scope>NUCLEOTIDE SEQUENCE [LARGE SCALE GENOMIC DNA]</scope>
    <source>
        <strain evidence="2 3">DSM 29531</strain>
    </source>
</reference>
<evidence type="ECO:0000313" key="3">
    <source>
        <dbReference type="Proteomes" id="UP000571817"/>
    </source>
</evidence>
<sequence>MAEEHENHGHSIAAWTLVGLMMLGSVFIAFGVAFGRHSLDIVGVVICVVGVAAGKILAKAGFGAPALQAPGKQEHHEVSTQAQTGVH</sequence>
<gene>
    <name evidence="2" type="ORF">HNR15_001470</name>
</gene>
<feature type="transmembrane region" description="Helical" evidence="1">
    <location>
        <begin position="12"/>
        <end position="35"/>
    </location>
</feature>
<keyword evidence="1" id="KW-0472">Membrane</keyword>
<comment type="caution">
    <text evidence="2">The sequence shown here is derived from an EMBL/GenBank/DDBJ whole genome shotgun (WGS) entry which is preliminary data.</text>
</comment>
<name>A0A853DD44_9MICO</name>
<keyword evidence="1" id="KW-1133">Transmembrane helix</keyword>
<keyword evidence="1" id="KW-0812">Transmembrane</keyword>
<dbReference type="AlphaFoldDB" id="A0A853DD44"/>
<keyword evidence="3" id="KW-1185">Reference proteome</keyword>
<organism evidence="2 3">
    <name type="scientific">Allobranchiibius huperziae</name>
    <dbReference type="NCBI Taxonomy" id="1874116"/>
    <lineage>
        <taxon>Bacteria</taxon>
        <taxon>Bacillati</taxon>
        <taxon>Actinomycetota</taxon>
        <taxon>Actinomycetes</taxon>
        <taxon>Micrococcales</taxon>
        <taxon>Dermacoccaceae</taxon>
        <taxon>Allobranchiibius</taxon>
    </lineage>
</organism>
<accession>A0A853DD44</accession>
<dbReference type="NCBIfam" id="NF041681">
    <property type="entry name" value="HGxxPAAW"/>
    <property type="match status" value="1"/>
</dbReference>
<dbReference type="EMBL" id="JACCFW010000001">
    <property type="protein sequence ID" value="NYJ74507.1"/>
    <property type="molecule type" value="Genomic_DNA"/>
</dbReference>